<evidence type="ECO:0000313" key="3">
    <source>
        <dbReference type="Proteomes" id="UP001056539"/>
    </source>
</evidence>
<gene>
    <name evidence="2" type="ORF">KDW03_10080</name>
</gene>
<dbReference type="InterPro" id="IPR009875">
    <property type="entry name" value="PilZ_domain"/>
</dbReference>
<reference evidence="2" key="1">
    <citation type="submission" date="2021-04" db="EMBL/GenBank/DDBJ databases">
        <authorList>
            <person name="Postec A."/>
        </authorList>
    </citation>
    <scope>NUCLEOTIDE SEQUENCE</scope>
    <source>
        <strain evidence="2">F1F22</strain>
    </source>
</reference>
<accession>A0AAX3BC63</accession>
<dbReference type="SUPFAM" id="SSF141371">
    <property type="entry name" value="PilZ domain-like"/>
    <property type="match status" value="1"/>
</dbReference>
<evidence type="ECO:0000259" key="1">
    <source>
        <dbReference type="Pfam" id="PF07238"/>
    </source>
</evidence>
<dbReference type="Proteomes" id="UP001056539">
    <property type="component" value="Chromosome"/>
</dbReference>
<sequence>MAFNKLEEAGMPLRPTRIKVSIRAVYNYKGCEGEGTIVDISTGGLAMEVKQIFVPGDLLRIRFRLEGVSSTEIDTWGIVRSVNGTLLGIKFEEVSNENLEKIDKYVTSLLAQKGLPERESYEG</sequence>
<keyword evidence="3" id="KW-1185">Reference proteome</keyword>
<dbReference type="AlphaFoldDB" id="A0AAX3BC63"/>
<dbReference type="GO" id="GO:0035438">
    <property type="term" value="F:cyclic-di-GMP binding"/>
    <property type="evidence" value="ECO:0007669"/>
    <property type="project" value="InterPro"/>
</dbReference>
<dbReference type="KEGG" id="taqu:KDW03_10080"/>
<organism evidence="2 3">
    <name type="scientific">Thermospira aquatica</name>
    <dbReference type="NCBI Taxonomy" id="2828656"/>
    <lineage>
        <taxon>Bacteria</taxon>
        <taxon>Pseudomonadati</taxon>
        <taxon>Spirochaetota</taxon>
        <taxon>Spirochaetia</taxon>
        <taxon>Brevinematales</taxon>
        <taxon>Thermospiraceae</taxon>
        <taxon>Thermospira</taxon>
    </lineage>
</organism>
<proteinExistence type="predicted"/>
<protein>
    <submittedName>
        <fullName evidence="2">PilZ domain-containing protein</fullName>
    </submittedName>
</protein>
<dbReference type="RefSeq" id="WP_271434954.1">
    <property type="nucleotide sequence ID" value="NZ_CP073355.1"/>
</dbReference>
<dbReference type="Pfam" id="PF07238">
    <property type="entry name" value="PilZ"/>
    <property type="match status" value="1"/>
</dbReference>
<dbReference type="EMBL" id="CP073355">
    <property type="protein sequence ID" value="URA09820.1"/>
    <property type="molecule type" value="Genomic_DNA"/>
</dbReference>
<name>A0AAX3BC63_9SPIR</name>
<evidence type="ECO:0000313" key="2">
    <source>
        <dbReference type="EMBL" id="URA09820.1"/>
    </source>
</evidence>
<dbReference type="Gene3D" id="2.40.10.220">
    <property type="entry name" value="predicted glycosyltransferase like domains"/>
    <property type="match status" value="1"/>
</dbReference>
<reference evidence="2" key="2">
    <citation type="submission" date="2022-06" db="EMBL/GenBank/DDBJ databases">
        <title>Thermospira aquatica gen. nov., sp. nov.</title>
        <authorList>
            <person name="Ben Ali Gam Z."/>
            <person name="Labat M."/>
        </authorList>
    </citation>
    <scope>NUCLEOTIDE SEQUENCE</scope>
    <source>
        <strain evidence="2">F1F22</strain>
    </source>
</reference>
<feature type="domain" description="PilZ" evidence="1">
    <location>
        <begin position="17"/>
        <end position="107"/>
    </location>
</feature>